<dbReference type="GO" id="GO:0009086">
    <property type="term" value="P:methionine biosynthetic process"/>
    <property type="evidence" value="ECO:0007669"/>
    <property type="project" value="UniProtKB-KW"/>
</dbReference>
<dbReference type="Pfam" id="PF00036">
    <property type="entry name" value="EF-hand_1"/>
    <property type="match status" value="1"/>
</dbReference>
<dbReference type="SUPFAM" id="SSF47473">
    <property type="entry name" value="EF-hand"/>
    <property type="match status" value="1"/>
</dbReference>
<proteinExistence type="inferred from homology"/>
<comment type="similarity">
    <text evidence="13">Belongs to the homoserine dehydrogenase family.</text>
</comment>
<dbReference type="FunFam" id="3.30.360.10:FF:000006">
    <property type="entry name" value="Bifunctional aspartokinase/homoserine dehydrogenase"/>
    <property type="match status" value="1"/>
</dbReference>
<keyword evidence="6 12" id="KW-0791">Threonine biosynthesis</keyword>
<dbReference type="InterPro" id="IPR018247">
    <property type="entry name" value="EF_Hand_1_Ca_BS"/>
</dbReference>
<dbReference type="Gene3D" id="3.40.50.720">
    <property type="entry name" value="NAD(P)-binding Rossmann-like Domain"/>
    <property type="match status" value="1"/>
</dbReference>
<dbReference type="GO" id="GO:0050661">
    <property type="term" value="F:NADP binding"/>
    <property type="evidence" value="ECO:0007669"/>
    <property type="project" value="InterPro"/>
</dbReference>
<feature type="region of interest" description="Disordered" evidence="14">
    <location>
        <begin position="674"/>
        <end position="705"/>
    </location>
</feature>
<comment type="catalytic activity">
    <reaction evidence="11">
        <text>L-homoserine + NADP(+) = L-aspartate 4-semialdehyde + NADPH + H(+)</text>
        <dbReference type="Rhea" id="RHEA:15761"/>
        <dbReference type="ChEBI" id="CHEBI:15378"/>
        <dbReference type="ChEBI" id="CHEBI:57476"/>
        <dbReference type="ChEBI" id="CHEBI:57783"/>
        <dbReference type="ChEBI" id="CHEBI:58349"/>
        <dbReference type="ChEBI" id="CHEBI:537519"/>
        <dbReference type="EC" id="1.1.1.3"/>
    </reaction>
    <physiologicalReaction direction="right-to-left" evidence="11">
        <dbReference type="Rhea" id="RHEA:15763"/>
    </physiologicalReaction>
</comment>
<feature type="compositionally biased region" description="Basic residues" evidence="14">
    <location>
        <begin position="689"/>
        <end position="699"/>
    </location>
</feature>
<dbReference type="EC" id="1.1.1.3" evidence="4 12"/>
<keyword evidence="5 12" id="KW-0028">Amino-acid biosynthesis</keyword>
<keyword evidence="7" id="KW-0106">Calcium</keyword>
<dbReference type="InterPro" id="IPR001342">
    <property type="entry name" value="HDH_cat"/>
</dbReference>
<dbReference type="InterPro" id="IPR019811">
    <property type="entry name" value="HDH_CS"/>
</dbReference>
<dbReference type="SUPFAM" id="SSF56672">
    <property type="entry name" value="DNA/RNA polymerases"/>
    <property type="match status" value="1"/>
</dbReference>
<evidence type="ECO:0000256" key="11">
    <source>
        <dbReference type="ARBA" id="ARBA00048841"/>
    </source>
</evidence>
<dbReference type="GO" id="GO:0004412">
    <property type="term" value="F:homoserine dehydrogenase activity"/>
    <property type="evidence" value="ECO:0007669"/>
    <property type="project" value="UniProtKB-EC"/>
</dbReference>
<dbReference type="CDD" id="cd01651">
    <property type="entry name" value="RT_G2_intron"/>
    <property type="match status" value="1"/>
</dbReference>
<comment type="pathway">
    <text evidence="2 12">Amino-acid biosynthesis; L-threonine biosynthesis; L-threonine from L-aspartate: step 3/5.</text>
</comment>
<accession>A0AAV0N142</accession>
<dbReference type="Gene3D" id="1.10.238.10">
    <property type="entry name" value="EF-hand"/>
    <property type="match status" value="1"/>
</dbReference>
<dbReference type="PROSITE" id="PS01042">
    <property type="entry name" value="HOMOSER_DHGENASE"/>
    <property type="match status" value="1"/>
</dbReference>
<evidence type="ECO:0000256" key="4">
    <source>
        <dbReference type="ARBA" id="ARBA00013213"/>
    </source>
</evidence>
<evidence type="ECO:0000256" key="8">
    <source>
        <dbReference type="ARBA" id="ARBA00022857"/>
    </source>
</evidence>
<dbReference type="Pfam" id="PF03447">
    <property type="entry name" value="NAD_binding_3"/>
    <property type="match status" value="1"/>
</dbReference>
<evidence type="ECO:0000256" key="6">
    <source>
        <dbReference type="ARBA" id="ARBA00022697"/>
    </source>
</evidence>
<dbReference type="GO" id="GO:0006397">
    <property type="term" value="P:mRNA processing"/>
    <property type="evidence" value="ECO:0007669"/>
    <property type="project" value="InterPro"/>
</dbReference>
<sequence length="1207" mass="135658">MITVEELGSVLSSLGLKEGKRMEACKEMIRRVDADGDGMVNFDEFRTAIPLLLMGCGGVGRQLLRHIVSCRSLHAKQEIHLRVVGIADSRSLVVPSNVSTGELSDELLSEVCRLKSDSGFSLSDLPGESRAYLGAESTSKMMEIAALLGKSTGLVVVDCSASSETVNILTQVVDLGCCIVLANKKPLTSSLESYDKLMSFPRRIRHESTVGAGLPVIVSLNRVISSGDPVNHITGSLSGTLGYVMSGIEDGKPLSEVVKAAKSLGYTEPDPRDDLSGMDVARKVESLYPPEMGPDVMSVEEFLSKGIVLLDKRIQERAASASTFAMVLRYVCVINQNKCKVGIREVPKSSPLGRLRGSDNLVEIYTRCYNTEPLVIQGAGAGNDTTAAGQPVHPAAGDTTPSSFFVSVAIVVLRSPNRSVWVKRMSLRRIIKHLPFTAASRSRFLPSLRSLCSLATTQQDPNSLLKEDPVQICSSLWVKSFSSPPDATFRNLTGFLSKLDLWVLAYQRSCAHVTGTFPPRNAIHSYTLHSLLSLRDAVVHSRFKWSDKAHQIIRSPNEKPHTKLISNRKLKAMLDSPGPCFQDRVVQEVLLMVLEPFFEARFSTKSHAFRPGRNAHTAIRTIRSNFAGYLWFLKGDVSEIFSQVDPSVVMESVAKVIKDRKVLNLVRNGLRSPFVSQHSRNSGNEDPKRKKKKETKKKILREGEPKPDPYWLRTFYNFAPEEAAKVPNYGACGILSPLLANVCLNELDQTMEEMIVAFFKPNKLDSIWKDSIDDGCHNPSWPEFVPSSGREKTRKMDYIRYGGHFLIGIRGPREEAVRIRKQLIDFCDTKYGIRLDNSKVEIQHISRGIQFLDHIICRRVIYPTLRYTASGGQIVSSKGVGTLLSVTASLQQCIRQFRRLSFVKGDKDPEPLPCTAMLYSGQAHTNAQMNKFLETMADWYRYADNRKKVVGFCAYVIRSSLAKLYAARYRLKSRAKVYKIASRNLSKPLREFSNNSAPEYSDLLRMGLVDVIQGVQFSHMSLIPFCDYTPFPRNWIPDHEQILREYIKHLGYGGTSRPVKNKRGLILSKNQMNKFLETMADWYRYADNRKKVVGFCAYVIRSSLTKLYAARYRLKSRAKVYKIASRNLSKPLREFSNNSAPEYSDLLRMGLVDVIQGVQFSHMSLIPFCDYTPFPRNWIPDHEQILREYIKLEDPEFFCDLHLSIKR</sequence>
<evidence type="ECO:0000256" key="5">
    <source>
        <dbReference type="ARBA" id="ARBA00022605"/>
    </source>
</evidence>
<evidence type="ECO:0000256" key="14">
    <source>
        <dbReference type="SAM" id="MobiDB-lite"/>
    </source>
</evidence>
<comment type="cofactor">
    <cofactor evidence="1">
        <name>a metal cation</name>
        <dbReference type="ChEBI" id="CHEBI:25213"/>
    </cofactor>
</comment>
<comment type="pathway">
    <text evidence="3 12">Amino-acid biosynthesis; L-methionine biosynthesis via de novo pathway; L-homoserine from L-aspartate: step 3/3.</text>
</comment>
<feature type="domain" description="EF-hand" evidence="15">
    <location>
        <begin position="20"/>
        <end position="55"/>
    </location>
</feature>
<keyword evidence="17" id="KW-1185">Reference proteome</keyword>
<evidence type="ECO:0000256" key="12">
    <source>
        <dbReference type="RuleBase" id="RU000579"/>
    </source>
</evidence>
<name>A0AAV0N142_9ROSI</name>
<dbReference type="InterPro" id="IPR002048">
    <property type="entry name" value="EF_hand_dom"/>
</dbReference>
<dbReference type="PROSITE" id="PS00018">
    <property type="entry name" value="EF_HAND_1"/>
    <property type="match status" value="1"/>
</dbReference>
<keyword evidence="8 12" id="KW-0521">NADP</keyword>
<dbReference type="Pfam" id="PF00742">
    <property type="entry name" value="Homoserine_dh"/>
    <property type="match status" value="1"/>
</dbReference>
<comment type="caution">
    <text evidence="16">The sequence shown here is derived from an EMBL/GenBank/DDBJ whole genome shotgun (WGS) entry which is preliminary data.</text>
</comment>
<evidence type="ECO:0000256" key="7">
    <source>
        <dbReference type="ARBA" id="ARBA00022837"/>
    </source>
</evidence>
<evidence type="ECO:0000256" key="2">
    <source>
        <dbReference type="ARBA" id="ARBA00005056"/>
    </source>
</evidence>
<organism evidence="16 17">
    <name type="scientific">Linum tenue</name>
    <dbReference type="NCBI Taxonomy" id="586396"/>
    <lineage>
        <taxon>Eukaryota</taxon>
        <taxon>Viridiplantae</taxon>
        <taxon>Streptophyta</taxon>
        <taxon>Embryophyta</taxon>
        <taxon>Tracheophyta</taxon>
        <taxon>Spermatophyta</taxon>
        <taxon>Magnoliopsida</taxon>
        <taxon>eudicotyledons</taxon>
        <taxon>Gunneridae</taxon>
        <taxon>Pentapetalae</taxon>
        <taxon>rosids</taxon>
        <taxon>fabids</taxon>
        <taxon>Malpighiales</taxon>
        <taxon>Linaceae</taxon>
        <taxon>Linum</taxon>
    </lineage>
</organism>
<gene>
    <name evidence="16" type="ORF">LITE_LOCUS31163</name>
</gene>
<reference evidence="16" key="1">
    <citation type="submission" date="2022-08" db="EMBL/GenBank/DDBJ databases">
        <authorList>
            <person name="Gutierrez-Valencia J."/>
        </authorList>
    </citation>
    <scope>NUCLEOTIDE SEQUENCE</scope>
</reference>
<evidence type="ECO:0000256" key="9">
    <source>
        <dbReference type="ARBA" id="ARBA00023002"/>
    </source>
</evidence>
<dbReference type="Proteomes" id="UP001154282">
    <property type="component" value="Unassembled WGS sequence"/>
</dbReference>
<dbReference type="InterPro" id="IPR051083">
    <property type="entry name" value="GrpII_Intron_Splice-Mob/Def"/>
</dbReference>
<dbReference type="InterPro" id="IPR043502">
    <property type="entry name" value="DNA/RNA_pol_sf"/>
</dbReference>
<dbReference type="GO" id="GO:0005509">
    <property type="term" value="F:calcium ion binding"/>
    <property type="evidence" value="ECO:0007669"/>
    <property type="project" value="InterPro"/>
</dbReference>
<dbReference type="SUPFAM" id="SSF55347">
    <property type="entry name" value="Glyceraldehyde-3-phosphate dehydrogenase-like, C-terminal domain"/>
    <property type="match status" value="1"/>
</dbReference>
<dbReference type="Gene3D" id="3.30.360.10">
    <property type="entry name" value="Dihydrodipicolinate Reductase, domain 2"/>
    <property type="match status" value="1"/>
</dbReference>
<dbReference type="InterPro" id="IPR036291">
    <property type="entry name" value="NAD(P)-bd_dom_sf"/>
</dbReference>
<dbReference type="Pfam" id="PF01348">
    <property type="entry name" value="Intron_maturas2"/>
    <property type="match status" value="2"/>
</dbReference>
<evidence type="ECO:0000256" key="1">
    <source>
        <dbReference type="ARBA" id="ARBA00001920"/>
    </source>
</evidence>
<evidence type="ECO:0000256" key="3">
    <source>
        <dbReference type="ARBA" id="ARBA00005062"/>
    </source>
</evidence>
<evidence type="ECO:0000256" key="13">
    <source>
        <dbReference type="RuleBase" id="RU004171"/>
    </source>
</evidence>
<evidence type="ECO:0000256" key="10">
    <source>
        <dbReference type="ARBA" id="ARBA00023167"/>
    </source>
</evidence>
<evidence type="ECO:0000259" key="15">
    <source>
        <dbReference type="PROSITE" id="PS50222"/>
    </source>
</evidence>
<dbReference type="AlphaFoldDB" id="A0AAV0N142"/>
<dbReference type="PANTHER" id="PTHR34047">
    <property type="entry name" value="NUCLEAR INTRON MATURASE 1, MITOCHONDRIAL-RELATED"/>
    <property type="match status" value="1"/>
</dbReference>
<dbReference type="EMBL" id="CAMGYJ010000007">
    <property type="protein sequence ID" value="CAI0452275.1"/>
    <property type="molecule type" value="Genomic_DNA"/>
</dbReference>
<dbReference type="InterPro" id="IPR024937">
    <property type="entry name" value="Domain_X"/>
</dbReference>
<evidence type="ECO:0000313" key="17">
    <source>
        <dbReference type="Proteomes" id="UP001154282"/>
    </source>
</evidence>
<keyword evidence="10 12" id="KW-0486">Methionine biosynthesis</keyword>
<dbReference type="InterPro" id="IPR011992">
    <property type="entry name" value="EF-hand-dom_pair"/>
</dbReference>
<dbReference type="PROSITE" id="PS50222">
    <property type="entry name" value="EF_HAND_2"/>
    <property type="match status" value="1"/>
</dbReference>
<dbReference type="SUPFAM" id="SSF51735">
    <property type="entry name" value="NAD(P)-binding Rossmann-fold domains"/>
    <property type="match status" value="1"/>
</dbReference>
<dbReference type="CDD" id="cd00051">
    <property type="entry name" value="EFh"/>
    <property type="match status" value="1"/>
</dbReference>
<protein>
    <recommendedName>
        <fullName evidence="4 12">Homoserine dehydrogenase</fullName>
        <ecNumber evidence="4 12">1.1.1.3</ecNumber>
    </recommendedName>
</protein>
<dbReference type="SMART" id="SM00054">
    <property type="entry name" value="EFh"/>
    <property type="match status" value="1"/>
</dbReference>
<dbReference type="GO" id="GO:0005739">
    <property type="term" value="C:mitochondrion"/>
    <property type="evidence" value="ECO:0007669"/>
    <property type="project" value="UniProtKB-ARBA"/>
</dbReference>
<evidence type="ECO:0000313" key="16">
    <source>
        <dbReference type="EMBL" id="CAI0452275.1"/>
    </source>
</evidence>
<dbReference type="GO" id="GO:0009088">
    <property type="term" value="P:threonine biosynthetic process"/>
    <property type="evidence" value="ECO:0007669"/>
    <property type="project" value="UniProtKB-KW"/>
</dbReference>
<dbReference type="PANTHER" id="PTHR34047:SF2">
    <property type="entry name" value="NUCLEAR INTRON MATURASE 1, MITOCHONDRIAL"/>
    <property type="match status" value="1"/>
</dbReference>
<dbReference type="InterPro" id="IPR005106">
    <property type="entry name" value="Asp/hSer_DH_NAD-bd"/>
</dbReference>
<keyword evidence="9 12" id="KW-0560">Oxidoreductase</keyword>